<keyword evidence="2" id="KW-1185">Reference proteome</keyword>
<name>A0A1J1HLK8_9DIPT</name>
<sequence length="214" mass="25431">MKIVFKECEIVMCRVHVRILFVCMTVERQHITKKVSRDDFSEAETTSPCFGLCSHGLEDSLRCSTHYEDYIPHNSFLQVLELRLNFLSLHNKSPGTRFSPLHKQRYKHIELYHHNVHTCFAFTAFQMDKVFLLQCRRYKYVYRRKHLIYFCPVDDDDNDDVRCPLLDVCTYIYFGDAWVLVILKQQSKAQHHSREHIGRSFEHKLNDGGVSEVR</sequence>
<proteinExistence type="predicted"/>
<dbReference type="AlphaFoldDB" id="A0A1J1HLK8"/>
<protein>
    <submittedName>
        <fullName evidence="1">CLUMA_CG002810, isoform A</fullName>
    </submittedName>
</protein>
<dbReference type="EMBL" id="CVRI01000010">
    <property type="protein sequence ID" value="CRK88917.1"/>
    <property type="molecule type" value="Genomic_DNA"/>
</dbReference>
<reference evidence="1 2" key="1">
    <citation type="submission" date="2015-04" db="EMBL/GenBank/DDBJ databases">
        <authorList>
            <person name="Syromyatnikov M.Y."/>
            <person name="Popov V.N."/>
        </authorList>
    </citation>
    <scope>NUCLEOTIDE SEQUENCE [LARGE SCALE GENOMIC DNA]</scope>
</reference>
<gene>
    <name evidence="1" type="ORF">CLUMA_CG002810</name>
</gene>
<evidence type="ECO:0000313" key="2">
    <source>
        <dbReference type="Proteomes" id="UP000183832"/>
    </source>
</evidence>
<dbReference type="Proteomes" id="UP000183832">
    <property type="component" value="Unassembled WGS sequence"/>
</dbReference>
<evidence type="ECO:0000313" key="1">
    <source>
        <dbReference type="EMBL" id="CRK88917.1"/>
    </source>
</evidence>
<organism evidence="1 2">
    <name type="scientific">Clunio marinus</name>
    <dbReference type="NCBI Taxonomy" id="568069"/>
    <lineage>
        <taxon>Eukaryota</taxon>
        <taxon>Metazoa</taxon>
        <taxon>Ecdysozoa</taxon>
        <taxon>Arthropoda</taxon>
        <taxon>Hexapoda</taxon>
        <taxon>Insecta</taxon>
        <taxon>Pterygota</taxon>
        <taxon>Neoptera</taxon>
        <taxon>Endopterygota</taxon>
        <taxon>Diptera</taxon>
        <taxon>Nematocera</taxon>
        <taxon>Chironomoidea</taxon>
        <taxon>Chironomidae</taxon>
        <taxon>Clunio</taxon>
    </lineage>
</organism>
<accession>A0A1J1HLK8</accession>